<dbReference type="InterPro" id="IPR036390">
    <property type="entry name" value="WH_DNA-bd_sf"/>
</dbReference>
<dbReference type="SUPFAM" id="SSF53850">
    <property type="entry name" value="Periplasmic binding protein-like II"/>
    <property type="match status" value="1"/>
</dbReference>
<dbReference type="Proteomes" id="UP000670475">
    <property type="component" value="Unassembled WGS sequence"/>
</dbReference>
<keyword evidence="8" id="KW-1185">Reference proteome</keyword>
<evidence type="ECO:0000256" key="4">
    <source>
        <dbReference type="ARBA" id="ARBA00023163"/>
    </source>
</evidence>
<gene>
    <name evidence="7" type="ORF">JFN87_10605</name>
</gene>
<evidence type="ECO:0000256" key="1">
    <source>
        <dbReference type="ARBA" id="ARBA00009437"/>
    </source>
</evidence>
<evidence type="ECO:0000256" key="2">
    <source>
        <dbReference type="ARBA" id="ARBA00023015"/>
    </source>
</evidence>
<dbReference type="Pfam" id="PF00126">
    <property type="entry name" value="HTH_1"/>
    <property type="match status" value="1"/>
</dbReference>
<comment type="caution">
    <text evidence="7">The sequence shown here is derived from an EMBL/GenBank/DDBJ whole genome shotgun (WGS) entry which is preliminary data.</text>
</comment>
<dbReference type="PROSITE" id="PS50931">
    <property type="entry name" value="HTH_LYSR"/>
    <property type="match status" value="1"/>
</dbReference>
<dbReference type="CDD" id="cd08434">
    <property type="entry name" value="PBP2_GltC_like"/>
    <property type="match status" value="1"/>
</dbReference>
<evidence type="ECO:0000256" key="3">
    <source>
        <dbReference type="ARBA" id="ARBA00023125"/>
    </source>
</evidence>
<evidence type="ECO:0000313" key="8">
    <source>
        <dbReference type="Proteomes" id="UP000670475"/>
    </source>
</evidence>
<dbReference type="Gene3D" id="1.10.10.10">
    <property type="entry name" value="Winged helix-like DNA-binding domain superfamily/Winged helix DNA-binding domain"/>
    <property type="match status" value="1"/>
</dbReference>
<feature type="domain" description="HTH lysR-type" evidence="6">
    <location>
        <begin position="69"/>
        <end position="118"/>
    </location>
</feature>
<dbReference type="PRINTS" id="PR00039">
    <property type="entry name" value="HTHLYSR"/>
</dbReference>
<sequence length="355" mass="38191">MRASATIVPVVHEQRSGPHAAAASDENRIGRDVGRDVGRGAGGSADLDADLAAERPDWPAVLAPRLAHFARVARHEHVTRAALEAGVPQSTLSRAIVRLERDLGVALFARRGRTVALTPAGRSFLASVEGALADIERAAESVRADADPESGRVAFGFLHTMGSETVPGLLREFRAGHPRVRFQLVQTYGEAMLERLRAGELDLCLTSPMPDEPGLVARGLDEQRLRLVVPEGHRLARRRRVRLAEAADEAFVTLEPGFGLRRITDDLCAQAGFRPRIAFEGEEAETLRGLVAAGLGVALLPPPAFARPGVAELVVTAPRAARDIGVAWLEGHHDTPPVAAFKRFLLSRRGRLLAT</sequence>
<proteinExistence type="inferred from homology"/>
<dbReference type="PANTHER" id="PTHR30346:SF28">
    <property type="entry name" value="HTH-TYPE TRANSCRIPTIONAL REGULATOR CYNR"/>
    <property type="match status" value="1"/>
</dbReference>
<accession>A0A940MBP0</accession>
<dbReference type="AlphaFoldDB" id="A0A940MBP0"/>
<comment type="similarity">
    <text evidence="1">Belongs to the LysR transcriptional regulatory family.</text>
</comment>
<dbReference type="SUPFAM" id="SSF46785">
    <property type="entry name" value="Winged helix' DNA-binding domain"/>
    <property type="match status" value="1"/>
</dbReference>
<keyword evidence="4" id="KW-0804">Transcription</keyword>
<dbReference type="Gene3D" id="3.40.190.290">
    <property type="match status" value="1"/>
</dbReference>
<dbReference type="GO" id="GO:0032993">
    <property type="term" value="C:protein-DNA complex"/>
    <property type="evidence" value="ECO:0007669"/>
    <property type="project" value="TreeGrafter"/>
</dbReference>
<evidence type="ECO:0000313" key="7">
    <source>
        <dbReference type="EMBL" id="MBP0457948.1"/>
    </source>
</evidence>
<protein>
    <submittedName>
        <fullName evidence="7">LysR family transcriptional regulator</fullName>
    </submittedName>
</protein>
<feature type="region of interest" description="Disordered" evidence="5">
    <location>
        <begin position="1"/>
        <end position="37"/>
    </location>
</feature>
<dbReference type="FunFam" id="1.10.10.10:FF:000001">
    <property type="entry name" value="LysR family transcriptional regulator"/>
    <property type="match status" value="1"/>
</dbReference>
<dbReference type="InterPro" id="IPR000847">
    <property type="entry name" value="LysR_HTH_N"/>
</dbReference>
<evidence type="ECO:0000259" key="6">
    <source>
        <dbReference type="PROSITE" id="PS50931"/>
    </source>
</evidence>
<evidence type="ECO:0000256" key="5">
    <source>
        <dbReference type="SAM" id="MobiDB-lite"/>
    </source>
</evidence>
<dbReference type="InterPro" id="IPR036388">
    <property type="entry name" value="WH-like_DNA-bd_sf"/>
</dbReference>
<dbReference type="GO" id="GO:0003677">
    <property type="term" value="F:DNA binding"/>
    <property type="evidence" value="ECO:0007669"/>
    <property type="project" value="UniProtKB-KW"/>
</dbReference>
<organism evidence="7 8">
    <name type="scientific">Streptomyces montanisoli</name>
    <dbReference type="NCBI Taxonomy" id="2798581"/>
    <lineage>
        <taxon>Bacteria</taxon>
        <taxon>Bacillati</taxon>
        <taxon>Actinomycetota</taxon>
        <taxon>Actinomycetes</taxon>
        <taxon>Kitasatosporales</taxon>
        <taxon>Streptomycetaceae</taxon>
        <taxon>Streptomyces</taxon>
    </lineage>
</organism>
<feature type="compositionally biased region" description="Basic and acidic residues" evidence="5">
    <location>
        <begin position="25"/>
        <end position="37"/>
    </location>
</feature>
<name>A0A940MBP0_9ACTN</name>
<dbReference type="EMBL" id="JAGIQL010000031">
    <property type="protein sequence ID" value="MBP0457948.1"/>
    <property type="molecule type" value="Genomic_DNA"/>
</dbReference>
<reference evidence="7" key="1">
    <citation type="submission" date="2021-03" db="EMBL/GenBank/DDBJ databases">
        <title>Whole genome sequence of Streptomyces bomunensis MMS17-BM035.</title>
        <authorList>
            <person name="Lee J.H."/>
        </authorList>
    </citation>
    <scope>NUCLEOTIDE SEQUENCE</scope>
    <source>
        <strain evidence="7">MMS17-BM035</strain>
    </source>
</reference>
<keyword evidence="2" id="KW-0805">Transcription regulation</keyword>
<dbReference type="PANTHER" id="PTHR30346">
    <property type="entry name" value="TRANSCRIPTIONAL DUAL REGULATOR HCAR-RELATED"/>
    <property type="match status" value="1"/>
</dbReference>
<dbReference type="GO" id="GO:0003700">
    <property type="term" value="F:DNA-binding transcription factor activity"/>
    <property type="evidence" value="ECO:0007669"/>
    <property type="project" value="InterPro"/>
</dbReference>
<dbReference type="InterPro" id="IPR005119">
    <property type="entry name" value="LysR_subst-bd"/>
</dbReference>
<keyword evidence="3" id="KW-0238">DNA-binding</keyword>
<dbReference type="Pfam" id="PF03466">
    <property type="entry name" value="LysR_substrate"/>
    <property type="match status" value="1"/>
</dbReference>